<evidence type="ECO:0000256" key="10">
    <source>
        <dbReference type="PROSITE-ProRule" id="PRU01360"/>
    </source>
</evidence>
<name>A0A381DI51_9BACT</name>
<evidence type="ECO:0000256" key="3">
    <source>
        <dbReference type="ARBA" id="ARBA00022448"/>
    </source>
</evidence>
<dbReference type="SUPFAM" id="SSF56935">
    <property type="entry name" value="Porins"/>
    <property type="match status" value="1"/>
</dbReference>
<sequence>MKKKSFSIIATFFLVGNVFAQDKVSLDTIEVSSSVTNNQNVDAYKVNVRNATLIKDVLRDIPGVYMSGTNGYNQKIYMRGMNDRGLNVTIDGARQKGNTFHHNADLLIDPSIIKSVDVGIGVHSVVGTSGAMGGSVAFKTVDAADLLEDDEIIGAKLNMGYASNNDSFSQGITLYGADEDRMFDFLGYFNHRGYDFGEDGDGRKIGGDGDDYNYLLKLGARLGDYGRLEGSYEHMEYKGNYPMKAEWPGGIDNKTGLRNLKESEYLRDTFTLNYTYNPNDYVDLDINAYYTDHNLDMTKNDKFGINTGVETFGTKVINKTKFETGSLDHTLVYGTEYYTSSSYNDTKRNPKAAKTTGNSIGVPDDETTSLSLFIEDQMRYGGLTIVPGVRFDYYELETIGGKKGDPNGRSNYDWDEVSPAILVDYQTEFGLGMYASYAKLFRGPDVYEGIRLNDKNAKAAYDAPLDAETGDAYEVGLRYMADISDNSHISLSAKYFYTDYENLIAEMSEPGSAYSTRLNTGDATIKGYELAAKLFIENLTLGASYSSQNTDYDVAELAKKAGRGGKSVYGSTLAYGDTGDKITFNAEYFVSPLDMFIGWNTIAFTGIDEYKDGTDQKIDKPGYAVHDVYATWVPNSGKFKGLELNFGVYNIFDKTYASHNQRTLDFSSAKVGGIDWEEGRNIKLNVSYKF</sequence>
<feature type="domain" description="TonB-dependent receptor plug" evidence="13">
    <location>
        <begin position="33"/>
        <end position="134"/>
    </location>
</feature>
<organism evidence="14 15">
    <name type="scientific">Campylobacter sputorum subsp. sputorum</name>
    <dbReference type="NCBI Taxonomy" id="32024"/>
    <lineage>
        <taxon>Bacteria</taxon>
        <taxon>Pseudomonadati</taxon>
        <taxon>Campylobacterota</taxon>
        <taxon>Epsilonproteobacteria</taxon>
        <taxon>Campylobacterales</taxon>
        <taxon>Campylobacteraceae</taxon>
        <taxon>Campylobacter</taxon>
    </lineage>
</organism>
<evidence type="ECO:0000313" key="14">
    <source>
        <dbReference type="EMBL" id="SUX10372.1"/>
    </source>
</evidence>
<dbReference type="Pfam" id="PF00593">
    <property type="entry name" value="TonB_dep_Rec_b-barrel"/>
    <property type="match status" value="1"/>
</dbReference>
<evidence type="ECO:0000256" key="8">
    <source>
        <dbReference type="ARBA" id="ARBA00023136"/>
    </source>
</evidence>
<dbReference type="GO" id="GO:0009279">
    <property type="term" value="C:cell outer membrane"/>
    <property type="evidence" value="ECO:0007669"/>
    <property type="project" value="UniProtKB-SubCell"/>
</dbReference>
<dbReference type="Proteomes" id="UP000254920">
    <property type="component" value="Unassembled WGS sequence"/>
</dbReference>
<keyword evidence="6" id="KW-0732">Signal</keyword>
<dbReference type="RefSeq" id="WP_089182791.1">
    <property type="nucleotide sequence ID" value="NZ_CP043427.1"/>
</dbReference>
<dbReference type="AlphaFoldDB" id="A0A381DI51"/>
<protein>
    <submittedName>
        <fullName evidence="14">Heavy metal transport/detoxification protein</fullName>
    </submittedName>
</protein>
<dbReference type="InterPro" id="IPR010917">
    <property type="entry name" value="TonB_rcpt_CS"/>
</dbReference>
<dbReference type="PANTHER" id="PTHR30069:SF41">
    <property type="entry name" value="HEME_HEMOPEXIN UTILIZATION PROTEIN C"/>
    <property type="match status" value="1"/>
</dbReference>
<dbReference type="InterPro" id="IPR039426">
    <property type="entry name" value="TonB-dep_rcpt-like"/>
</dbReference>
<accession>A0A381DI51</accession>
<evidence type="ECO:0000313" key="15">
    <source>
        <dbReference type="Proteomes" id="UP000254920"/>
    </source>
</evidence>
<evidence type="ECO:0000259" key="12">
    <source>
        <dbReference type="Pfam" id="PF00593"/>
    </source>
</evidence>
<reference evidence="14 15" key="1">
    <citation type="submission" date="2018-06" db="EMBL/GenBank/DDBJ databases">
        <authorList>
            <consortium name="Pathogen Informatics"/>
            <person name="Doyle S."/>
        </authorList>
    </citation>
    <scope>NUCLEOTIDE SEQUENCE [LARGE SCALE GENOMIC DNA]</scope>
    <source>
        <strain evidence="14 15">NCTC12475</strain>
    </source>
</reference>
<evidence type="ECO:0000256" key="4">
    <source>
        <dbReference type="ARBA" id="ARBA00022452"/>
    </source>
</evidence>
<dbReference type="EMBL" id="UFVD01000001">
    <property type="protein sequence ID" value="SUX10372.1"/>
    <property type="molecule type" value="Genomic_DNA"/>
</dbReference>
<feature type="domain" description="TonB-dependent receptor-like beta-barrel" evidence="12">
    <location>
        <begin position="220"/>
        <end position="651"/>
    </location>
</feature>
<evidence type="ECO:0000256" key="9">
    <source>
        <dbReference type="ARBA" id="ARBA00023237"/>
    </source>
</evidence>
<evidence type="ECO:0000256" key="6">
    <source>
        <dbReference type="ARBA" id="ARBA00022729"/>
    </source>
</evidence>
<dbReference type="PROSITE" id="PS01156">
    <property type="entry name" value="TONB_DEPENDENT_REC_2"/>
    <property type="match status" value="1"/>
</dbReference>
<dbReference type="GO" id="GO:0015344">
    <property type="term" value="F:siderophore uptake transmembrane transporter activity"/>
    <property type="evidence" value="ECO:0007669"/>
    <property type="project" value="TreeGrafter"/>
</dbReference>
<evidence type="ECO:0000256" key="2">
    <source>
        <dbReference type="ARBA" id="ARBA00009810"/>
    </source>
</evidence>
<dbReference type="InterPro" id="IPR036942">
    <property type="entry name" value="Beta-barrel_TonB_sf"/>
</dbReference>
<evidence type="ECO:0000256" key="11">
    <source>
        <dbReference type="RuleBase" id="RU003357"/>
    </source>
</evidence>
<dbReference type="STRING" id="32024.GCA_000788295_00687"/>
<dbReference type="Gene3D" id="2.40.170.20">
    <property type="entry name" value="TonB-dependent receptor, beta-barrel domain"/>
    <property type="match status" value="1"/>
</dbReference>
<keyword evidence="3 10" id="KW-0813">Transport</keyword>
<gene>
    <name evidence="14" type="primary">hxuC</name>
    <name evidence="14" type="ORF">NCTC12475_00562</name>
</gene>
<keyword evidence="9 10" id="KW-0998">Cell outer membrane</keyword>
<comment type="similarity">
    <text evidence="2 10 11">Belongs to the TonB-dependent receptor family.</text>
</comment>
<dbReference type="InterPro" id="IPR037066">
    <property type="entry name" value="Plug_dom_sf"/>
</dbReference>
<evidence type="ECO:0000256" key="1">
    <source>
        <dbReference type="ARBA" id="ARBA00004571"/>
    </source>
</evidence>
<dbReference type="GO" id="GO:0044718">
    <property type="term" value="P:siderophore transmembrane transport"/>
    <property type="evidence" value="ECO:0007669"/>
    <property type="project" value="TreeGrafter"/>
</dbReference>
<dbReference type="InterPro" id="IPR000531">
    <property type="entry name" value="Beta-barrel_TonB"/>
</dbReference>
<dbReference type="GeneID" id="93091002"/>
<evidence type="ECO:0000259" key="13">
    <source>
        <dbReference type="Pfam" id="PF07715"/>
    </source>
</evidence>
<dbReference type="CDD" id="cd01347">
    <property type="entry name" value="ligand_gated_channel"/>
    <property type="match status" value="1"/>
</dbReference>
<dbReference type="PANTHER" id="PTHR30069">
    <property type="entry name" value="TONB-DEPENDENT OUTER MEMBRANE RECEPTOR"/>
    <property type="match status" value="1"/>
</dbReference>
<keyword evidence="5 10" id="KW-0812">Transmembrane</keyword>
<dbReference type="PROSITE" id="PS52016">
    <property type="entry name" value="TONB_DEPENDENT_REC_3"/>
    <property type="match status" value="1"/>
</dbReference>
<keyword evidence="15" id="KW-1185">Reference proteome</keyword>
<evidence type="ECO:0000256" key="7">
    <source>
        <dbReference type="ARBA" id="ARBA00023077"/>
    </source>
</evidence>
<evidence type="ECO:0000256" key="5">
    <source>
        <dbReference type="ARBA" id="ARBA00022692"/>
    </source>
</evidence>
<keyword evidence="4 10" id="KW-1134">Transmembrane beta strand</keyword>
<dbReference type="OrthoDB" id="9790771at2"/>
<dbReference type="Pfam" id="PF07715">
    <property type="entry name" value="Plug"/>
    <property type="match status" value="1"/>
</dbReference>
<keyword evidence="8 10" id="KW-0472">Membrane</keyword>
<comment type="subcellular location">
    <subcellularLocation>
        <location evidence="1 10">Cell outer membrane</location>
        <topology evidence="1 10">Multi-pass membrane protein</topology>
    </subcellularLocation>
</comment>
<proteinExistence type="inferred from homology"/>
<dbReference type="Gene3D" id="2.170.130.10">
    <property type="entry name" value="TonB-dependent receptor, plug domain"/>
    <property type="match status" value="1"/>
</dbReference>
<keyword evidence="7 11" id="KW-0798">TonB box</keyword>
<dbReference type="InterPro" id="IPR012910">
    <property type="entry name" value="Plug_dom"/>
</dbReference>